<dbReference type="PROSITE" id="PS51186">
    <property type="entry name" value="GNAT"/>
    <property type="match status" value="1"/>
</dbReference>
<protein>
    <submittedName>
        <fullName evidence="4">N-acetyltransferase</fullName>
    </submittedName>
</protein>
<reference evidence="4 5" key="1">
    <citation type="submission" date="2018-01" db="EMBL/GenBank/DDBJ databases">
        <title>Complete genome sequence of Salinigranum rubrum GX10T, an extremely halophilic archaeon isolated from a marine solar saltern.</title>
        <authorList>
            <person name="Han S."/>
        </authorList>
    </citation>
    <scope>NUCLEOTIDE SEQUENCE [LARGE SCALE GENOMIC DNA]</scope>
    <source>
        <strain evidence="4 5">GX10</strain>
    </source>
</reference>
<dbReference type="GeneID" id="35594394"/>
<sequence>MSIRQATREDVDAVRAVAERSWRTDYRPALTRETVETAVNDWYAPERIEAELGAERTLVLVAEADEIVGFSHATWSDEDATGYILRIYVDPDHRRERIGRALLERTCADLGAEGVERINAMVLAANEPGADFYEHFGFEFADERTTTIGEETYPERRYVLESGSDGGFV</sequence>
<accession>A0A2I8VNX3</accession>
<keyword evidence="1 4" id="KW-0808">Transferase</keyword>
<dbReference type="Gene3D" id="3.40.630.30">
    <property type="match status" value="1"/>
</dbReference>
<dbReference type="AlphaFoldDB" id="A0A2I8VNX3"/>
<dbReference type="Pfam" id="PF00583">
    <property type="entry name" value="Acetyltransf_1"/>
    <property type="match status" value="1"/>
</dbReference>
<dbReference type="OrthoDB" id="125295at2157"/>
<dbReference type="Proteomes" id="UP000236584">
    <property type="component" value="Chromosome"/>
</dbReference>
<dbReference type="PANTHER" id="PTHR43877">
    <property type="entry name" value="AMINOALKYLPHOSPHONATE N-ACETYLTRANSFERASE-RELATED-RELATED"/>
    <property type="match status" value="1"/>
</dbReference>
<organism evidence="4 5">
    <name type="scientific">Salinigranum rubrum</name>
    <dbReference type="NCBI Taxonomy" id="755307"/>
    <lineage>
        <taxon>Archaea</taxon>
        <taxon>Methanobacteriati</taxon>
        <taxon>Methanobacteriota</taxon>
        <taxon>Stenosarchaea group</taxon>
        <taxon>Halobacteria</taxon>
        <taxon>Halobacteriales</taxon>
        <taxon>Haloferacaceae</taxon>
        <taxon>Salinigranum</taxon>
    </lineage>
</organism>
<dbReference type="RefSeq" id="WP_103427307.1">
    <property type="nucleotide sequence ID" value="NZ_CP026309.1"/>
</dbReference>
<evidence type="ECO:0000259" key="3">
    <source>
        <dbReference type="PROSITE" id="PS51186"/>
    </source>
</evidence>
<feature type="domain" description="N-acetyltransferase" evidence="3">
    <location>
        <begin position="1"/>
        <end position="160"/>
    </location>
</feature>
<name>A0A2I8VNX3_9EURY</name>
<keyword evidence="5" id="KW-1185">Reference proteome</keyword>
<dbReference type="PANTHER" id="PTHR43877:SF1">
    <property type="entry name" value="ACETYLTRANSFERASE"/>
    <property type="match status" value="1"/>
</dbReference>
<dbReference type="KEGG" id="srub:C2R22_19840"/>
<dbReference type="InterPro" id="IPR016181">
    <property type="entry name" value="Acyl_CoA_acyltransferase"/>
</dbReference>
<dbReference type="SUPFAM" id="SSF55729">
    <property type="entry name" value="Acyl-CoA N-acyltransferases (Nat)"/>
    <property type="match status" value="1"/>
</dbReference>
<dbReference type="InterPro" id="IPR000182">
    <property type="entry name" value="GNAT_dom"/>
</dbReference>
<gene>
    <name evidence="4" type="ORF">C2R22_19840</name>
</gene>
<evidence type="ECO:0000313" key="4">
    <source>
        <dbReference type="EMBL" id="AUV83618.1"/>
    </source>
</evidence>
<dbReference type="EMBL" id="CP026309">
    <property type="protein sequence ID" value="AUV83618.1"/>
    <property type="molecule type" value="Genomic_DNA"/>
</dbReference>
<dbReference type="InterPro" id="IPR017255">
    <property type="entry name" value="AcTrfase_GNAT_prd"/>
</dbReference>
<keyword evidence="2" id="KW-0012">Acyltransferase</keyword>
<proteinExistence type="predicted"/>
<evidence type="ECO:0000256" key="1">
    <source>
        <dbReference type="ARBA" id="ARBA00022679"/>
    </source>
</evidence>
<evidence type="ECO:0000256" key="2">
    <source>
        <dbReference type="ARBA" id="ARBA00023315"/>
    </source>
</evidence>
<dbReference type="InterPro" id="IPR050832">
    <property type="entry name" value="Bact_Acetyltransf"/>
</dbReference>
<dbReference type="CDD" id="cd04301">
    <property type="entry name" value="NAT_SF"/>
    <property type="match status" value="1"/>
</dbReference>
<evidence type="ECO:0000313" key="5">
    <source>
        <dbReference type="Proteomes" id="UP000236584"/>
    </source>
</evidence>
<dbReference type="PIRSF" id="PIRSF037663">
    <property type="entry name" value="Acetyltransf_GNAT_prd"/>
    <property type="match status" value="1"/>
</dbReference>
<dbReference type="GO" id="GO:0016747">
    <property type="term" value="F:acyltransferase activity, transferring groups other than amino-acyl groups"/>
    <property type="evidence" value="ECO:0007669"/>
    <property type="project" value="InterPro"/>
</dbReference>